<evidence type="ECO:0000313" key="3">
    <source>
        <dbReference type="Proteomes" id="UP000095746"/>
    </source>
</evidence>
<dbReference type="EMBL" id="CYZT01000426">
    <property type="protein sequence ID" value="CUP62398.1"/>
    <property type="molecule type" value="Genomic_DNA"/>
</dbReference>
<dbReference type="Proteomes" id="UP000095746">
    <property type="component" value="Unassembled WGS sequence"/>
</dbReference>
<gene>
    <name evidence="2" type="ORF">ERS852411_03383</name>
</gene>
<evidence type="ECO:0000256" key="1">
    <source>
        <dbReference type="SAM" id="MobiDB-lite"/>
    </source>
</evidence>
<protein>
    <submittedName>
        <fullName evidence="2">Uncharacterized protein</fullName>
    </submittedName>
</protein>
<organism evidence="2 3">
    <name type="scientific">Flavonifractor plautii</name>
    <name type="common">Fusobacterium plautii</name>
    <dbReference type="NCBI Taxonomy" id="292800"/>
    <lineage>
        <taxon>Bacteria</taxon>
        <taxon>Bacillati</taxon>
        <taxon>Bacillota</taxon>
        <taxon>Clostridia</taxon>
        <taxon>Eubacteriales</taxon>
        <taxon>Oscillospiraceae</taxon>
        <taxon>Flavonifractor</taxon>
    </lineage>
</organism>
<evidence type="ECO:0000313" key="2">
    <source>
        <dbReference type="EMBL" id="CUP62398.1"/>
    </source>
</evidence>
<name>A0A174PUP4_FLAPL</name>
<proteinExistence type="predicted"/>
<accession>A0A174PUP4</accession>
<reference evidence="2 3" key="1">
    <citation type="submission" date="2015-09" db="EMBL/GenBank/DDBJ databases">
        <authorList>
            <consortium name="Pathogen Informatics"/>
        </authorList>
    </citation>
    <scope>NUCLEOTIDE SEQUENCE [LARGE SCALE GENOMIC DNA]</scope>
    <source>
        <strain evidence="2 3">2789STDY5608854</strain>
    </source>
</reference>
<feature type="region of interest" description="Disordered" evidence="1">
    <location>
        <begin position="1"/>
        <end position="30"/>
    </location>
</feature>
<sequence length="81" mass="8536">MTSSRPVDDASAASPASPASSPTYSSSGNSDSCFNAAAKARSLISCSVLSRKLRAAKIAAWERRSFRRADSLSLRSNRAVL</sequence>
<dbReference type="AlphaFoldDB" id="A0A174PUP4"/>